<evidence type="ECO:0000256" key="5">
    <source>
        <dbReference type="ARBA" id="ARBA00022840"/>
    </source>
</evidence>
<feature type="domain" description="Sigma-54 factor interaction" evidence="13">
    <location>
        <begin position="211"/>
        <end position="439"/>
    </location>
</feature>
<dbReference type="CDD" id="cd00009">
    <property type="entry name" value="AAA"/>
    <property type="match status" value="1"/>
</dbReference>
<dbReference type="PROSITE" id="PS50045">
    <property type="entry name" value="SIGMA54_INTERACT_4"/>
    <property type="match status" value="1"/>
</dbReference>
<dbReference type="PROSITE" id="PS00688">
    <property type="entry name" value="SIGMA54_INTERACT_3"/>
    <property type="match status" value="1"/>
</dbReference>
<dbReference type="PANTHER" id="PTHR32071">
    <property type="entry name" value="TRANSCRIPTIONAL REGULATORY PROTEIN"/>
    <property type="match status" value="1"/>
</dbReference>
<dbReference type="Gene3D" id="3.40.50.300">
    <property type="entry name" value="P-loop containing nucleotide triphosphate hydrolases"/>
    <property type="match status" value="1"/>
</dbReference>
<evidence type="ECO:0000256" key="9">
    <source>
        <dbReference type="ARBA" id="ARBA00023159"/>
    </source>
</evidence>
<sequence>MNTQTSLFSASGNKSLSMQQQLNALHQISIVLSRSLDMEDTLRSMLQTLSDIAHMQYGLVSLFDHNRSALFIQAVYGIDAEVVKDVKSVRYRMGEGIMGTVMHQGHSLVIPRVADDPRFLDRLNLYDYGLPFICVPIPGADSQPVGVLAAQPQSADESELPARTRFMEMVANLIGQTVRLIGKVNSEHEAIKTERDSLRRKVRSQYGFDNMVGQTQAMRQIFDSIRQVAKWDTTVLVRGESGTGKELIANAIHYNSPRVNGPFVKLNCAALPDTLLESELFGHEKGAFTGAVKQRKGRFEMADGGTLFLDEIGEISASFQAKLLRILQEGEMERVGGTDTLKVDVRIVTATNRNLEEEVRKGNFREDLYYRLNVMPIQLPALRERLEDIPELAKFLVQKLSEKQGRQIQISDGAIRMLMGHDWPGNVRELENCLERASIMSETGLIDRDVVLFHTSDRPQSGFSTPVAVNKPAIATDVDFNDPQLDERQRLIAALERCGWVQAKAARLLGMTPRQIAYRIQIMNINMRRM</sequence>
<dbReference type="InterPro" id="IPR025662">
    <property type="entry name" value="Sigma_54_int_dom_ATP-bd_1"/>
</dbReference>
<dbReference type="PRINTS" id="PR01590">
    <property type="entry name" value="HTHFIS"/>
</dbReference>
<dbReference type="Gene3D" id="1.10.10.60">
    <property type="entry name" value="Homeodomain-like"/>
    <property type="match status" value="1"/>
</dbReference>
<dbReference type="Gene3D" id="3.30.450.40">
    <property type="match status" value="1"/>
</dbReference>
<dbReference type="Pfam" id="PF25601">
    <property type="entry name" value="AAA_lid_14"/>
    <property type="match status" value="1"/>
</dbReference>
<dbReference type="PROSITE" id="PS00676">
    <property type="entry name" value="SIGMA54_INTERACT_2"/>
    <property type="match status" value="1"/>
</dbReference>
<dbReference type="InterPro" id="IPR027417">
    <property type="entry name" value="P-loop_NTPase"/>
</dbReference>
<dbReference type="Pfam" id="PF02954">
    <property type="entry name" value="HTH_8"/>
    <property type="match status" value="1"/>
</dbReference>
<keyword evidence="5" id="KW-0067">ATP-binding</keyword>
<keyword evidence="15" id="KW-1185">Reference proteome</keyword>
<dbReference type="Pfam" id="PF00158">
    <property type="entry name" value="Sigma54_activat"/>
    <property type="match status" value="1"/>
</dbReference>
<dbReference type="RefSeq" id="WP_188026321.1">
    <property type="nucleotide sequence ID" value="NZ_JACHGR010000004.1"/>
</dbReference>
<evidence type="ECO:0000313" key="14">
    <source>
        <dbReference type="EMBL" id="MBB6055550.1"/>
    </source>
</evidence>
<comment type="subunit">
    <text evidence="2 12">Interacts with sigma-54.</text>
</comment>
<evidence type="ECO:0000256" key="7">
    <source>
        <dbReference type="ARBA" id="ARBA00023015"/>
    </source>
</evidence>
<dbReference type="InterPro" id="IPR025944">
    <property type="entry name" value="Sigma_54_int_dom_CS"/>
</dbReference>
<accession>A0A841GL77</accession>
<dbReference type="InterPro" id="IPR003018">
    <property type="entry name" value="GAF"/>
</dbReference>
<evidence type="ECO:0000256" key="3">
    <source>
        <dbReference type="ARBA" id="ARBA00015308"/>
    </source>
</evidence>
<evidence type="ECO:0000313" key="15">
    <source>
        <dbReference type="Proteomes" id="UP000585721"/>
    </source>
</evidence>
<evidence type="ECO:0000256" key="6">
    <source>
        <dbReference type="ARBA" id="ARBA00023012"/>
    </source>
</evidence>
<dbReference type="GO" id="GO:0005524">
    <property type="term" value="F:ATP binding"/>
    <property type="evidence" value="ECO:0007669"/>
    <property type="project" value="UniProtKB-KW"/>
</dbReference>
<dbReference type="PROSITE" id="PS00675">
    <property type="entry name" value="SIGMA54_INTERACT_1"/>
    <property type="match status" value="1"/>
</dbReference>
<dbReference type="SUPFAM" id="SSF55781">
    <property type="entry name" value="GAF domain-like"/>
    <property type="match status" value="1"/>
</dbReference>
<evidence type="ECO:0000256" key="10">
    <source>
        <dbReference type="ARBA" id="ARBA00023163"/>
    </source>
</evidence>
<dbReference type="SUPFAM" id="SSF52540">
    <property type="entry name" value="P-loop containing nucleoside triphosphate hydrolases"/>
    <property type="match status" value="1"/>
</dbReference>
<keyword evidence="11 12" id="KW-0535">Nitrogen fixation</keyword>
<dbReference type="InterPro" id="IPR025943">
    <property type="entry name" value="Sigma_54_int_dom_ATP-bd_2"/>
</dbReference>
<dbReference type="GO" id="GO:0003700">
    <property type="term" value="F:DNA-binding transcription factor activity"/>
    <property type="evidence" value="ECO:0007669"/>
    <property type="project" value="UniProtKB-UniRule"/>
</dbReference>
<dbReference type="EMBL" id="JACHGR010000004">
    <property type="protein sequence ID" value="MBB6055550.1"/>
    <property type="molecule type" value="Genomic_DNA"/>
</dbReference>
<dbReference type="FunFam" id="3.40.50.300:FF:000006">
    <property type="entry name" value="DNA-binding transcriptional regulator NtrC"/>
    <property type="match status" value="1"/>
</dbReference>
<organism evidence="14 15">
    <name type="scientific">Tolumonas osonensis</name>
    <dbReference type="NCBI Taxonomy" id="675874"/>
    <lineage>
        <taxon>Bacteria</taxon>
        <taxon>Pseudomonadati</taxon>
        <taxon>Pseudomonadota</taxon>
        <taxon>Gammaproteobacteria</taxon>
        <taxon>Aeromonadales</taxon>
        <taxon>Aeromonadaceae</taxon>
        <taxon>Tolumonas</taxon>
    </lineage>
</organism>
<keyword evidence="8 12" id="KW-0238">DNA-binding</keyword>
<protein>
    <recommendedName>
        <fullName evidence="3 12">Nif-specific regulatory protein</fullName>
    </recommendedName>
</protein>
<gene>
    <name evidence="14" type="ORF">HNR75_001456</name>
</gene>
<dbReference type="GO" id="GO:0009399">
    <property type="term" value="P:nitrogen fixation"/>
    <property type="evidence" value="ECO:0007669"/>
    <property type="project" value="UniProtKB-UniRule"/>
</dbReference>
<evidence type="ECO:0000256" key="12">
    <source>
        <dbReference type="RuleBase" id="RU368029"/>
    </source>
</evidence>
<evidence type="ECO:0000256" key="11">
    <source>
        <dbReference type="ARBA" id="ARBA00023231"/>
    </source>
</evidence>
<comment type="function">
    <text evidence="1 12">Required for activation of most nif operons, which are directly involved in nitrogen fixation.</text>
</comment>
<dbReference type="InterPro" id="IPR010113">
    <property type="entry name" value="Nif-specific_regulatory_prot"/>
</dbReference>
<dbReference type="Pfam" id="PF13185">
    <property type="entry name" value="GAF_2"/>
    <property type="match status" value="1"/>
</dbReference>
<dbReference type="InterPro" id="IPR009057">
    <property type="entry name" value="Homeodomain-like_sf"/>
</dbReference>
<evidence type="ECO:0000259" key="13">
    <source>
        <dbReference type="PROSITE" id="PS50045"/>
    </source>
</evidence>
<comment type="caution">
    <text evidence="14">The sequence shown here is derived from an EMBL/GenBank/DDBJ whole genome shotgun (WGS) entry which is preliminary data.</text>
</comment>
<dbReference type="NCBIfam" id="TIGR01817">
    <property type="entry name" value="nifA"/>
    <property type="match status" value="1"/>
</dbReference>
<proteinExistence type="predicted"/>
<dbReference type="GO" id="GO:0043565">
    <property type="term" value="F:sequence-specific DNA binding"/>
    <property type="evidence" value="ECO:0007669"/>
    <property type="project" value="InterPro"/>
</dbReference>
<name>A0A841GL77_9GAMM</name>
<reference evidence="14 15" key="1">
    <citation type="submission" date="2020-08" db="EMBL/GenBank/DDBJ databases">
        <title>Genomic Encyclopedia of Type Strains, Phase IV (KMG-IV): sequencing the most valuable type-strain genomes for metagenomic binning, comparative biology and taxonomic classification.</title>
        <authorList>
            <person name="Goeker M."/>
        </authorList>
    </citation>
    <scope>NUCLEOTIDE SEQUENCE [LARGE SCALE GENOMIC DNA]</scope>
    <source>
        <strain evidence="14 15">DSM 22975</strain>
    </source>
</reference>
<evidence type="ECO:0000256" key="1">
    <source>
        <dbReference type="ARBA" id="ARBA00002167"/>
    </source>
</evidence>
<keyword evidence="4" id="KW-0547">Nucleotide-binding</keyword>
<keyword evidence="6 12" id="KW-0902">Two-component regulatory system</keyword>
<dbReference type="InterPro" id="IPR002197">
    <property type="entry name" value="HTH_Fis"/>
</dbReference>
<dbReference type="Gene3D" id="1.10.8.60">
    <property type="match status" value="1"/>
</dbReference>
<dbReference type="PANTHER" id="PTHR32071:SF117">
    <property type="entry name" value="PTS-DEPENDENT DIHYDROXYACETONE KINASE OPERON REGULATORY PROTEIN-RELATED"/>
    <property type="match status" value="1"/>
</dbReference>
<dbReference type="Proteomes" id="UP000585721">
    <property type="component" value="Unassembled WGS sequence"/>
</dbReference>
<dbReference type="SUPFAM" id="SSF46689">
    <property type="entry name" value="Homeodomain-like"/>
    <property type="match status" value="1"/>
</dbReference>
<keyword evidence="9 12" id="KW-0010">Activator</keyword>
<keyword evidence="7 12" id="KW-0805">Transcription regulation</keyword>
<dbReference type="SMART" id="SM00065">
    <property type="entry name" value="GAF"/>
    <property type="match status" value="1"/>
</dbReference>
<dbReference type="InterPro" id="IPR058031">
    <property type="entry name" value="AAA_lid_NorR"/>
</dbReference>
<dbReference type="InterPro" id="IPR002078">
    <property type="entry name" value="Sigma_54_int"/>
</dbReference>
<dbReference type="InterPro" id="IPR003593">
    <property type="entry name" value="AAA+_ATPase"/>
</dbReference>
<evidence type="ECO:0000256" key="2">
    <source>
        <dbReference type="ARBA" id="ARBA00011135"/>
    </source>
</evidence>
<dbReference type="AlphaFoldDB" id="A0A841GL77"/>
<evidence type="ECO:0000256" key="4">
    <source>
        <dbReference type="ARBA" id="ARBA00022741"/>
    </source>
</evidence>
<dbReference type="InterPro" id="IPR029016">
    <property type="entry name" value="GAF-like_dom_sf"/>
</dbReference>
<evidence type="ECO:0000256" key="8">
    <source>
        <dbReference type="ARBA" id="ARBA00023125"/>
    </source>
</evidence>
<dbReference type="SMART" id="SM00382">
    <property type="entry name" value="AAA"/>
    <property type="match status" value="1"/>
</dbReference>
<dbReference type="GO" id="GO:0000160">
    <property type="term" value="P:phosphorelay signal transduction system"/>
    <property type="evidence" value="ECO:0007669"/>
    <property type="project" value="UniProtKB-UniRule"/>
</dbReference>
<keyword evidence="10 12" id="KW-0804">Transcription</keyword>